<dbReference type="RefSeq" id="WP_155702961.1">
    <property type="nucleotide sequence ID" value="NZ_CP034235.1"/>
</dbReference>
<proteinExistence type="predicted"/>
<dbReference type="KEGG" id="ppsc:EHS13_24725"/>
<organism evidence="2 3">
    <name type="scientific">Paenibacillus psychroresistens</name>
    <dbReference type="NCBI Taxonomy" id="1778678"/>
    <lineage>
        <taxon>Bacteria</taxon>
        <taxon>Bacillati</taxon>
        <taxon>Bacillota</taxon>
        <taxon>Bacilli</taxon>
        <taxon>Bacillales</taxon>
        <taxon>Paenibacillaceae</taxon>
        <taxon>Paenibacillus</taxon>
    </lineage>
</organism>
<evidence type="ECO:0000313" key="3">
    <source>
        <dbReference type="Proteomes" id="UP000426246"/>
    </source>
</evidence>
<dbReference type="InterPro" id="IPR009091">
    <property type="entry name" value="RCC1/BLIP-II"/>
</dbReference>
<dbReference type="EMBL" id="CP034235">
    <property type="protein sequence ID" value="QGQ97860.1"/>
    <property type="molecule type" value="Genomic_DNA"/>
</dbReference>
<gene>
    <name evidence="2" type="ORF">EHS13_24725</name>
</gene>
<dbReference type="SUPFAM" id="SSF50985">
    <property type="entry name" value="RCC1/BLIP-II"/>
    <property type="match status" value="1"/>
</dbReference>
<dbReference type="Pfam" id="PF07833">
    <property type="entry name" value="Cu_amine_oxidN1"/>
    <property type="match status" value="1"/>
</dbReference>
<evidence type="ECO:0000313" key="2">
    <source>
        <dbReference type="EMBL" id="QGQ97860.1"/>
    </source>
</evidence>
<dbReference type="Gene3D" id="3.30.457.10">
    <property type="entry name" value="Copper amine oxidase-like, N-terminal domain"/>
    <property type="match status" value="1"/>
</dbReference>
<protein>
    <submittedName>
        <fullName evidence="2">Copper amine oxidase</fullName>
    </submittedName>
</protein>
<dbReference type="OrthoDB" id="1684530at2"/>
<reference evidence="3" key="1">
    <citation type="submission" date="2018-11" db="EMBL/GenBank/DDBJ databases">
        <title>Complete genome sequence of Paenibacillus sp. ML311-T8.</title>
        <authorList>
            <person name="Nam Y.-D."/>
            <person name="Kang J."/>
            <person name="Chung W.-H."/>
            <person name="Park Y.S."/>
        </authorList>
    </citation>
    <scope>NUCLEOTIDE SEQUENCE [LARGE SCALE GENOMIC DNA]</scope>
    <source>
        <strain evidence="3">ML311-T8</strain>
    </source>
</reference>
<sequence>MRKMFLWIVAAGLILGLTGWISVADAEEKPQIVDIIGKKTLLLDDGSMWSEYNNQMIHTRDDIAFISGNDRSGLAVTRDGKLVNWGFGSPPFNDEDYDQSQVLQVSGQVWLGLDGKVRGRSLDNILLINETNQFFGALSQKGELLLEDRYKIGSFNKLGIIPDPTTVKEISVLDGRMALLYNSGKVVVFEASNFDDDGNIIPYSVTEDAVHIEYVQDSPTDRIIVTCKDGTVWTTGEYQDRKKLAEQMSGLSQIVKTVVLDGPQHFYAKRSNGSWVLYDEGKLTPIEPPVIKTLSVSVSNLKPQVGDDVKVDILENYSNNAKIRITASMENVTIQKPQLLKLQPKGTFKVMGVGETEVTVIQGGLSKTVKLSASLNTNLKFAKQSKGVVYVPVKSVFKALGGTVAVSAGGAFDVKVGEKALTLKAGDVNATLNGQALKLKAAPLAEKGDMLVPASLLTDVLGASIQWNAKLENVVISFGQAKMTVVTANTAALVKKAAQGSLTQYIGKTYWINYFQLWDRFTKVTVTDVLPDDTGSFTIVFKTASGKKLTSYSMSYSEVTDVLGDSVNFLSYDPYKKYKWSSSIWQHVKAGEVVLGMTKDQVLFSIGSPTAQSTTTAKGVKIETWVYSNFDTVSFSNGQVTLIITY</sequence>
<feature type="domain" description="Copper amine oxidase-like N-terminal" evidence="1">
    <location>
        <begin position="385"/>
        <end position="476"/>
    </location>
</feature>
<evidence type="ECO:0000259" key="1">
    <source>
        <dbReference type="Pfam" id="PF07833"/>
    </source>
</evidence>
<keyword evidence="3" id="KW-1185">Reference proteome</keyword>
<dbReference type="InterPro" id="IPR036582">
    <property type="entry name" value="Mao_N_sf"/>
</dbReference>
<dbReference type="AlphaFoldDB" id="A0A6B8RNG2"/>
<name>A0A6B8RNG2_9BACL</name>
<accession>A0A6B8RNG2</accession>
<dbReference type="Proteomes" id="UP000426246">
    <property type="component" value="Chromosome"/>
</dbReference>
<dbReference type="SUPFAM" id="SSF55383">
    <property type="entry name" value="Copper amine oxidase, domain N"/>
    <property type="match status" value="1"/>
</dbReference>
<dbReference type="InterPro" id="IPR012854">
    <property type="entry name" value="Cu_amine_oxidase-like_N"/>
</dbReference>